<proteinExistence type="predicted"/>
<dbReference type="EMBL" id="JBHGVX010000001">
    <property type="protein sequence ID" value="KAL1799924.1"/>
    <property type="molecule type" value="Genomic_DNA"/>
</dbReference>
<feature type="compositionally biased region" description="Low complexity" evidence="1">
    <location>
        <begin position="101"/>
        <end position="114"/>
    </location>
</feature>
<feature type="region of interest" description="Disordered" evidence="1">
    <location>
        <begin position="620"/>
        <end position="653"/>
    </location>
</feature>
<gene>
    <name evidence="2" type="ORF">ACET3X_000266</name>
</gene>
<accession>A0ABR3UWA2</accession>
<reference evidence="2 3" key="1">
    <citation type="submission" date="2024-09" db="EMBL/GenBank/DDBJ databases">
        <title>T2T genomes of carrot and Alternaria dauci and their utility for understanding host-pathogen interaction during carrot leaf blight disease.</title>
        <authorList>
            <person name="Liu W."/>
            <person name="Xu S."/>
            <person name="Ou C."/>
            <person name="Liu X."/>
            <person name="Zhuang F."/>
            <person name="Deng X.W."/>
        </authorList>
    </citation>
    <scope>NUCLEOTIDE SEQUENCE [LARGE SCALE GENOMIC DNA]</scope>
    <source>
        <strain evidence="2 3">A2016</strain>
    </source>
</reference>
<comment type="caution">
    <text evidence="2">The sequence shown here is derived from an EMBL/GenBank/DDBJ whole genome shotgun (WGS) entry which is preliminary data.</text>
</comment>
<feature type="compositionally biased region" description="Basic and acidic residues" evidence="1">
    <location>
        <begin position="128"/>
        <end position="140"/>
    </location>
</feature>
<feature type="region of interest" description="Disordered" evidence="1">
    <location>
        <begin position="265"/>
        <end position="380"/>
    </location>
</feature>
<evidence type="ECO:0000313" key="3">
    <source>
        <dbReference type="Proteomes" id="UP001578633"/>
    </source>
</evidence>
<keyword evidence="3" id="KW-1185">Reference proteome</keyword>
<feature type="compositionally biased region" description="Polar residues" evidence="1">
    <location>
        <begin position="168"/>
        <end position="179"/>
    </location>
</feature>
<feature type="compositionally biased region" description="Polar residues" evidence="1">
    <location>
        <begin position="192"/>
        <end position="210"/>
    </location>
</feature>
<feature type="compositionally biased region" description="Basic residues" evidence="1">
    <location>
        <begin position="9"/>
        <end position="20"/>
    </location>
</feature>
<protein>
    <submittedName>
        <fullName evidence="2">Uncharacterized protein</fullName>
    </submittedName>
</protein>
<feature type="compositionally biased region" description="Basic and acidic residues" evidence="1">
    <location>
        <begin position="575"/>
        <end position="588"/>
    </location>
</feature>
<feature type="compositionally biased region" description="Polar residues" evidence="1">
    <location>
        <begin position="84"/>
        <end position="100"/>
    </location>
</feature>
<name>A0ABR3UWA2_9PLEO</name>
<dbReference type="Proteomes" id="UP001578633">
    <property type="component" value="Chromosome 1"/>
</dbReference>
<organism evidence="2 3">
    <name type="scientific">Alternaria dauci</name>
    <dbReference type="NCBI Taxonomy" id="48095"/>
    <lineage>
        <taxon>Eukaryota</taxon>
        <taxon>Fungi</taxon>
        <taxon>Dikarya</taxon>
        <taxon>Ascomycota</taxon>
        <taxon>Pezizomycotina</taxon>
        <taxon>Dothideomycetes</taxon>
        <taxon>Pleosporomycetidae</taxon>
        <taxon>Pleosporales</taxon>
        <taxon>Pleosporineae</taxon>
        <taxon>Pleosporaceae</taxon>
        <taxon>Alternaria</taxon>
        <taxon>Alternaria sect. Porri</taxon>
    </lineage>
</organism>
<feature type="compositionally biased region" description="Basic and acidic residues" evidence="1">
    <location>
        <begin position="212"/>
        <end position="224"/>
    </location>
</feature>
<sequence>MGPAVTVGGRRRRNTRRSNTKRSTTTPNLGLDSPAATENASGVTAGLSTEHVEYLPVSPSFQPSNPMVNHYAPNSGPSGYRGRSPTSCPSDGLSSMPVAQSPTPTTEIASTTATEGKKKHGKFSFKSKNQDRPASSHEPTHQASPLPPLTPVKAAKFLGVDAGPIRVRSNSEGRQPQHNGSGGGPPVLPPSTWQASPLVPSSSKGAPSRQTKFKEEGLDPDPSKVKSFWANSNRKAQKMLGLLPSVASSSKREIDMERTAVVSLERRTEDDTDTYYSGDSELHEHPRLLHPAARKAPETPPKRRTRKKVSKSLDRMAPITETSHDELRSSYQVSEQNPELGVISEYELEEDDLSPSDQVIRENDGDEEEHFTAHPGQQVDANHVGDHQATVFRLRGPLQTVEDRLLDEAEAQLAISRARQNENDATRLRLDTQYATLKASNEIMKTQFAAAKQSVASEERERFDGADSEDDEDLVSISSSIDIDEEPTVHVAEVMTFTRITPGMVKLVDIPPRKKPAVPAAPLPMLASSTQMEAPSKPAGTFFFQHDERISPFNERSEHVEPTAMTGHLTARGYSRLDKDKKPKMPHDDSRLLVQDWMSTYDHAKQLPVSERIDPDVLADQQIPPAPLPKDDCSVPLHPPSRRSPHPPRSSSKEHYCLKNGHIFHPINLKTVPDEVAINSLEVRPYLHTAVGYKQHVSVPVFCDRCGEDVKEELWECDIAICRMGVCKKCAEDMEHEWQERVTDAWTR</sequence>
<feature type="region of interest" description="Disordered" evidence="1">
    <location>
        <begin position="1"/>
        <end position="230"/>
    </location>
</feature>
<dbReference type="RefSeq" id="XP_069310508.1">
    <property type="nucleotide sequence ID" value="XM_069447542.1"/>
</dbReference>
<evidence type="ECO:0000256" key="1">
    <source>
        <dbReference type="SAM" id="MobiDB-lite"/>
    </source>
</evidence>
<dbReference type="GeneID" id="96080588"/>
<evidence type="ECO:0000313" key="2">
    <source>
        <dbReference type="EMBL" id="KAL1799924.1"/>
    </source>
</evidence>
<feature type="region of interest" description="Disordered" evidence="1">
    <location>
        <begin position="565"/>
        <end position="588"/>
    </location>
</feature>